<dbReference type="InterPro" id="IPR015882">
    <property type="entry name" value="HEX_bac_N"/>
</dbReference>
<evidence type="ECO:0000256" key="1">
    <source>
        <dbReference type="ARBA" id="ARBA00022801"/>
    </source>
</evidence>
<feature type="domain" description="GH84" evidence="6">
    <location>
        <begin position="270"/>
        <end position="551"/>
    </location>
</feature>
<dbReference type="Pfam" id="PF22633">
    <property type="entry name" value="F5_F8_type_C_2"/>
    <property type="match status" value="1"/>
</dbReference>
<feature type="region of interest" description="Disordered" evidence="4">
    <location>
        <begin position="1"/>
        <end position="21"/>
    </location>
</feature>
<evidence type="ECO:0000259" key="5">
    <source>
        <dbReference type="PROSITE" id="PS50022"/>
    </source>
</evidence>
<reference evidence="7 8" key="1">
    <citation type="submission" date="2020-02" db="EMBL/GenBank/DDBJ databases">
        <title>Whole-genome analyses of novel actinobacteria.</title>
        <authorList>
            <person name="Sahin N."/>
            <person name="Tokatli A."/>
        </authorList>
    </citation>
    <scope>NUCLEOTIDE SEQUENCE [LARGE SCALE GENOMIC DNA]</scope>
    <source>
        <strain evidence="7 8">YC504</strain>
    </source>
</reference>
<dbReference type="GO" id="GO:0005975">
    <property type="term" value="P:carbohydrate metabolic process"/>
    <property type="evidence" value="ECO:0007669"/>
    <property type="project" value="UniProtKB-ARBA"/>
</dbReference>
<dbReference type="SUPFAM" id="SSF140657">
    <property type="entry name" value="Hyaluronidase post-catalytic domain-like"/>
    <property type="match status" value="1"/>
</dbReference>
<dbReference type="InterPro" id="IPR049019">
    <property type="entry name" value="NagJ-like_helical"/>
</dbReference>
<evidence type="ECO:0000259" key="6">
    <source>
        <dbReference type="PROSITE" id="PS52009"/>
    </source>
</evidence>
<keyword evidence="2 3" id="KW-0326">Glycosidase</keyword>
<dbReference type="Pfam" id="PF02838">
    <property type="entry name" value="Glyco_hydro_20b"/>
    <property type="match status" value="1"/>
</dbReference>
<feature type="region of interest" description="Disordered" evidence="4">
    <location>
        <begin position="178"/>
        <end position="200"/>
    </location>
</feature>
<evidence type="ECO:0000313" key="8">
    <source>
        <dbReference type="Proteomes" id="UP000481109"/>
    </source>
</evidence>
<proteinExistence type="inferred from homology"/>
<dbReference type="SUPFAM" id="SSF51445">
    <property type="entry name" value="(Trans)glycosidases"/>
    <property type="match status" value="1"/>
</dbReference>
<dbReference type="Gene3D" id="1.20.58.460">
    <property type="entry name" value="Hyaluronidase post-catalytic domain-like"/>
    <property type="match status" value="1"/>
</dbReference>
<accession>A0A6G4XFQ9</accession>
<comment type="similarity">
    <text evidence="3">Belongs to the glycosyl hydrolase 84 family.</text>
</comment>
<feature type="region of interest" description="Disordered" evidence="4">
    <location>
        <begin position="928"/>
        <end position="959"/>
    </location>
</feature>
<dbReference type="Pfam" id="PF21774">
    <property type="entry name" value="NagJ_C"/>
    <property type="match status" value="1"/>
</dbReference>
<evidence type="ECO:0000256" key="2">
    <source>
        <dbReference type="ARBA" id="ARBA00023295"/>
    </source>
</evidence>
<comment type="caution">
    <text evidence="7">The sequence shown here is derived from an EMBL/GenBank/DDBJ whole genome shotgun (WGS) entry which is preliminary data.</text>
</comment>
<evidence type="ECO:0000256" key="4">
    <source>
        <dbReference type="SAM" id="MobiDB-lite"/>
    </source>
</evidence>
<dbReference type="PANTHER" id="PTHR13170:SF16">
    <property type="entry name" value="PROTEIN O-GLCNACASE"/>
    <property type="match status" value="1"/>
</dbReference>
<dbReference type="InterPro" id="IPR008979">
    <property type="entry name" value="Galactose-bd-like_sf"/>
</dbReference>
<sequence>MSADCDRTEKPGGAKPAQRPLALTLSPLRWWARHHPESPRRGPCEAAVGVVWEPRRRAGEAVLVRGRKRAAALAAAVIGGLLGGAPGAYAEPPEPGLTAPERENDGALPSVWPRPQSLRSAGAPVPVGERVFLLVDEAADPYAVEALRTLLRDAGARQISEVRDAAEVSGPGLLVRAGQEQGRTTPPAALPSRSPRSGTDGALRALKVAERGDLPSGGYRIGVGRVDGRDTVALAGVGEDGLFHAVQTLRQLVVDGQFAGVRVRDWPASAVRGTTEGFYGTPWTAQERLEQLDFMGRTKQNRYVYAPGDDLYRQAKWREPYPAAQRAEFRKLAERARANHVTLAWAVAPGQAMCLSSDGDLKALIKKIDSMWALGARAFQLHFQDVSYSEWHCDEDADAFGSGPEAAAKAQARVANAVAKHLAGRHPQAAPLTLMPTEYYQEGSTDYRDRLAKELNDGVQVAWTGVGVVPKTITGRELAGARRVFNGHDLVTMDNYPVNDYAEDRIFLGPYTGREPAVATGSAALLANAMQQPTASRIPLFTAADYAWNPRAYRPGESWRAAIADLAGTDTEEREAVAALAGHDASSVLGGRESAYLRPLIEEFFQARSTADERRLDEAARRLSAAFSVMRQTPGRLGDTDLGREVRPWTEQLGRYGEAGELAVELLLAQARGQGEDAWRSARRLESLRTALKSGQVTVGEGVLDAFLGRAQEEAAAWTGADRATPRKDAKDSKAPVERPDKDRLDLSRPRPLDAVTVMTVPGTRGTLQAHVPGKGWRSLGEVSPSGWTEARGLPQEHVDSLRVLWQGEAGRVEHLVPWYADGPSAALELSRGELDVEIGGAPQRIAARLTSRRPDAVSGRVTAEPPAGVEVRTPVSSTLPRGTRRDVPVEIKVPAGTPSGTYEIPVKFGSQTRTLTVRAHPRVAGQDLARTAKATSSGDETPDFPAADANDGDPGTRWSSLVEDGQWWQMELASPARVGQVVLTWQDAHASRYRIQVSSDGRVWRTAATVREGRGGREAVGLDARDARFVRVQMDERATEYGVSLWSVEAYAAAE</sequence>
<dbReference type="InterPro" id="IPR051822">
    <property type="entry name" value="Glycosyl_Hydrolase_84"/>
</dbReference>
<dbReference type="GO" id="GO:0015929">
    <property type="term" value="F:hexosaminidase activity"/>
    <property type="evidence" value="ECO:0007669"/>
    <property type="project" value="UniProtKB-ARBA"/>
</dbReference>
<feature type="compositionally biased region" description="Low complexity" evidence="4">
    <location>
        <begin position="186"/>
        <end position="197"/>
    </location>
</feature>
<dbReference type="PANTHER" id="PTHR13170">
    <property type="entry name" value="O-GLCNACASE"/>
    <property type="match status" value="1"/>
</dbReference>
<feature type="region of interest" description="Disordered" evidence="4">
    <location>
        <begin position="716"/>
        <end position="750"/>
    </location>
</feature>
<feature type="region of interest" description="Disordered" evidence="4">
    <location>
        <begin position="89"/>
        <end position="121"/>
    </location>
</feature>
<dbReference type="Proteomes" id="UP000481109">
    <property type="component" value="Unassembled WGS sequence"/>
</dbReference>
<keyword evidence="1 3" id="KW-0378">Hydrolase</keyword>
<feature type="compositionally biased region" description="Basic and acidic residues" evidence="4">
    <location>
        <begin position="1"/>
        <end position="12"/>
    </location>
</feature>
<dbReference type="AlphaFoldDB" id="A0A6G4XFQ9"/>
<dbReference type="Gene3D" id="3.20.20.80">
    <property type="entry name" value="Glycosidases"/>
    <property type="match status" value="1"/>
</dbReference>
<dbReference type="SUPFAM" id="SSF49785">
    <property type="entry name" value="Galactose-binding domain-like"/>
    <property type="match status" value="1"/>
</dbReference>
<dbReference type="PROSITE" id="PS52009">
    <property type="entry name" value="GH84"/>
    <property type="match status" value="1"/>
</dbReference>
<name>A0A6G4XFQ9_9ACTN</name>
<feature type="domain" description="F5/8 type C" evidence="5">
    <location>
        <begin position="911"/>
        <end position="1054"/>
    </location>
</feature>
<evidence type="ECO:0000313" key="7">
    <source>
        <dbReference type="EMBL" id="NGO76379.1"/>
    </source>
</evidence>
<dbReference type="InterPro" id="IPR017853">
    <property type="entry name" value="GH"/>
</dbReference>
<dbReference type="Pfam" id="PF07555">
    <property type="entry name" value="NAGidase"/>
    <property type="match status" value="1"/>
</dbReference>
<dbReference type="Gene3D" id="3.30.379.10">
    <property type="entry name" value="Chitobiase/beta-hexosaminidase domain 2-like"/>
    <property type="match status" value="1"/>
</dbReference>
<evidence type="ECO:0000256" key="3">
    <source>
        <dbReference type="PROSITE-ProRule" id="PRU01353"/>
    </source>
</evidence>
<feature type="active site" description="Proton donor" evidence="3">
    <location>
        <position position="385"/>
    </location>
</feature>
<protein>
    <submittedName>
        <fullName evidence="7">Hyaluronidase</fullName>
    </submittedName>
</protein>
<dbReference type="GO" id="GO:1901135">
    <property type="term" value="P:carbohydrate derivative metabolic process"/>
    <property type="evidence" value="ECO:0007669"/>
    <property type="project" value="UniProtKB-ARBA"/>
</dbReference>
<dbReference type="EMBL" id="JAAKZW010000034">
    <property type="protein sequence ID" value="NGO76379.1"/>
    <property type="molecule type" value="Genomic_DNA"/>
</dbReference>
<dbReference type="SUPFAM" id="SSF55545">
    <property type="entry name" value="beta-N-acetylhexosaminidase-like domain"/>
    <property type="match status" value="1"/>
</dbReference>
<dbReference type="Gene3D" id="2.60.120.260">
    <property type="entry name" value="Galactose-binding domain-like"/>
    <property type="match status" value="1"/>
</dbReference>
<organism evidence="7 8">
    <name type="scientific">Streptomyces mesophilus</name>
    <dbReference type="NCBI Taxonomy" id="1775132"/>
    <lineage>
        <taxon>Bacteria</taxon>
        <taxon>Bacillati</taxon>
        <taxon>Actinomycetota</taxon>
        <taxon>Actinomycetes</taxon>
        <taxon>Kitasatosporales</taxon>
        <taxon>Streptomycetaceae</taxon>
        <taxon>Streptomyces</taxon>
    </lineage>
</organism>
<gene>
    <name evidence="7" type="ORF">G6045_12015</name>
</gene>
<dbReference type="InterPro" id="IPR000421">
    <property type="entry name" value="FA58C"/>
</dbReference>
<dbReference type="InterPro" id="IPR029018">
    <property type="entry name" value="Hex-like_dom2"/>
</dbReference>
<dbReference type="InterPro" id="IPR011496">
    <property type="entry name" value="O-GlcNAcase_cat"/>
</dbReference>
<feature type="compositionally biased region" description="Basic and acidic residues" evidence="4">
    <location>
        <begin position="724"/>
        <end position="750"/>
    </location>
</feature>
<dbReference type="PROSITE" id="PS50022">
    <property type="entry name" value="FA58C_3"/>
    <property type="match status" value="1"/>
</dbReference>
<keyword evidence="8" id="KW-1185">Reference proteome</keyword>